<dbReference type="Pfam" id="PF07727">
    <property type="entry name" value="RVT_2"/>
    <property type="match status" value="1"/>
</dbReference>
<evidence type="ECO:0000313" key="3">
    <source>
        <dbReference type="EMBL" id="KZV21399.1"/>
    </source>
</evidence>
<dbReference type="AlphaFoldDB" id="A0A2Z7APZ4"/>
<dbReference type="EMBL" id="KV014895">
    <property type="protein sequence ID" value="KZV21399.1"/>
    <property type="molecule type" value="Genomic_DNA"/>
</dbReference>
<dbReference type="OrthoDB" id="413361at2759"/>
<gene>
    <name evidence="3" type="ORF">F511_18565</name>
</gene>
<evidence type="ECO:0000313" key="4">
    <source>
        <dbReference type="Proteomes" id="UP000250235"/>
    </source>
</evidence>
<keyword evidence="1" id="KW-0812">Transmembrane</keyword>
<keyword evidence="4" id="KW-1185">Reference proteome</keyword>
<evidence type="ECO:0000256" key="1">
    <source>
        <dbReference type="SAM" id="Phobius"/>
    </source>
</evidence>
<dbReference type="InterPro" id="IPR013103">
    <property type="entry name" value="RVT_2"/>
</dbReference>
<feature type="domain" description="Reverse transcriptase Ty1/copia-type" evidence="2">
    <location>
        <begin position="3"/>
        <end position="207"/>
    </location>
</feature>
<feature type="transmembrane region" description="Helical" evidence="1">
    <location>
        <begin position="203"/>
        <end position="222"/>
    </location>
</feature>
<dbReference type="PANTHER" id="PTHR43383">
    <property type="entry name" value="NODULIN 6"/>
    <property type="match status" value="1"/>
</dbReference>
<keyword evidence="1" id="KW-0472">Membrane</keyword>
<reference evidence="3 4" key="1">
    <citation type="journal article" date="2015" name="Proc. Natl. Acad. Sci. U.S.A.">
        <title>The resurrection genome of Boea hygrometrica: A blueprint for survival of dehydration.</title>
        <authorList>
            <person name="Xiao L."/>
            <person name="Yang G."/>
            <person name="Zhang L."/>
            <person name="Yang X."/>
            <person name="Zhao S."/>
            <person name="Ji Z."/>
            <person name="Zhou Q."/>
            <person name="Hu M."/>
            <person name="Wang Y."/>
            <person name="Chen M."/>
            <person name="Xu Y."/>
            <person name="Jin H."/>
            <person name="Xiao X."/>
            <person name="Hu G."/>
            <person name="Bao F."/>
            <person name="Hu Y."/>
            <person name="Wan P."/>
            <person name="Li L."/>
            <person name="Deng X."/>
            <person name="Kuang T."/>
            <person name="Xiang C."/>
            <person name="Zhu J.K."/>
            <person name="Oliver M.J."/>
            <person name="He Y."/>
        </authorList>
    </citation>
    <scope>NUCLEOTIDE SEQUENCE [LARGE SCALE GENOMIC DNA]</scope>
    <source>
        <strain evidence="4">cv. XS01</strain>
    </source>
</reference>
<dbReference type="PANTHER" id="PTHR43383:SF2">
    <property type="entry name" value="AMIDOHYDROLASE 2 FAMILY PROTEIN"/>
    <property type="match status" value="1"/>
</dbReference>
<evidence type="ECO:0000259" key="2">
    <source>
        <dbReference type="Pfam" id="PF07727"/>
    </source>
</evidence>
<dbReference type="Proteomes" id="UP000250235">
    <property type="component" value="Unassembled WGS sequence"/>
</dbReference>
<dbReference type="SUPFAM" id="SSF56672">
    <property type="entry name" value="DNA/RNA polymerases"/>
    <property type="match status" value="1"/>
</dbReference>
<organism evidence="3 4">
    <name type="scientific">Dorcoceras hygrometricum</name>
    <dbReference type="NCBI Taxonomy" id="472368"/>
    <lineage>
        <taxon>Eukaryota</taxon>
        <taxon>Viridiplantae</taxon>
        <taxon>Streptophyta</taxon>
        <taxon>Embryophyta</taxon>
        <taxon>Tracheophyta</taxon>
        <taxon>Spermatophyta</taxon>
        <taxon>Magnoliopsida</taxon>
        <taxon>eudicotyledons</taxon>
        <taxon>Gunneridae</taxon>
        <taxon>Pentapetalae</taxon>
        <taxon>asterids</taxon>
        <taxon>lamiids</taxon>
        <taxon>Lamiales</taxon>
        <taxon>Gesneriaceae</taxon>
        <taxon>Didymocarpoideae</taxon>
        <taxon>Trichosporeae</taxon>
        <taxon>Loxocarpinae</taxon>
        <taxon>Dorcoceras</taxon>
    </lineage>
</organism>
<sequence>MDNDVWDLVTLPKGAKPIGCKWIFKTKRDSKGNVERFKARLVAKGFTQKEGIDYKETFSPVSSKDSFRIIMALVAHFDLELHQMDVKTAVLNGDIDETIYMRQPEGFVSGDPDNMVCKLKKSIYGLKQASRQWYFKFHQVIISFGFEMNMVDDCVYHKFSGSKHIFLVLYVDDILLASNDIELLHDTKRFLAKHFEMKDLGDASFVMVSKYIGLVLVVFLDYRRRTISKRFSSVMGCTTVNRVIPLWLKEISSVSISALKMILRKRKLRRFPMPRQWEV</sequence>
<protein>
    <recommendedName>
        <fullName evidence="2">Reverse transcriptase Ty1/copia-type domain-containing protein</fullName>
    </recommendedName>
</protein>
<proteinExistence type="predicted"/>
<accession>A0A2Z7APZ4</accession>
<name>A0A2Z7APZ4_9LAMI</name>
<dbReference type="InterPro" id="IPR043502">
    <property type="entry name" value="DNA/RNA_pol_sf"/>
</dbReference>
<keyword evidence="1" id="KW-1133">Transmembrane helix</keyword>